<evidence type="ECO:0000256" key="1">
    <source>
        <dbReference type="SAM" id="Coils"/>
    </source>
</evidence>
<dbReference type="SUPFAM" id="SSF57997">
    <property type="entry name" value="Tropomyosin"/>
    <property type="match status" value="1"/>
</dbReference>
<dbReference type="EMBL" id="JAKNHQ010000002">
    <property type="protein sequence ID" value="MCG4609867.1"/>
    <property type="molecule type" value="Genomic_DNA"/>
</dbReference>
<evidence type="ECO:0000313" key="4">
    <source>
        <dbReference type="Proteomes" id="UP001298681"/>
    </source>
</evidence>
<evidence type="ECO:0008006" key="5">
    <source>
        <dbReference type="Google" id="ProtNLM"/>
    </source>
</evidence>
<feature type="coiled-coil region" evidence="1">
    <location>
        <begin position="347"/>
        <end position="381"/>
    </location>
</feature>
<gene>
    <name evidence="3" type="ORF">L0P57_02775</name>
</gene>
<name>A0ABS9MGD7_9FIRM</name>
<feature type="coiled-coil region" evidence="1">
    <location>
        <begin position="417"/>
        <end position="474"/>
    </location>
</feature>
<keyword evidence="1" id="KW-0175">Coiled coil</keyword>
<dbReference type="RefSeq" id="WP_191521416.1">
    <property type="nucleotide sequence ID" value="NZ_JAKNHQ010000002.1"/>
</dbReference>
<reference evidence="3 4" key="1">
    <citation type="submission" date="2022-01" db="EMBL/GenBank/DDBJ databases">
        <title>Collection of gut derived symbiotic bacterial strains cultured from healthy donors.</title>
        <authorList>
            <person name="Lin H."/>
            <person name="Kohout C."/>
            <person name="Waligurski E."/>
            <person name="Pamer E.G."/>
        </authorList>
    </citation>
    <scope>NUCLEOTIDE SEQUENCE [LARGE SCALE GENOMIC DNA]</scope>
    <source>
        <strain evidence="3 4">DFI.7.58</strain>
    </source>
</reference>
<sequence length="711" mass="76882">MKKYKRLIACILSFAMLLPLATIPAHAVETPVTTDEAVYVNLDHYGAVTGTSVVKGCSLNGNREFKDYGSYTKVTNMSGYDEPELTNDGVVWSLSPDANDHFFYECTPAQNSIILPWSFKVSYKLNGVPTEAQDLAGASGLVEINIECIPNGSAETYYQNNLLLQAATMVNVEDVLSIEAPGSQTQSIGTYKAVLFAALPGEHTTFTIRIGTESFEFPGVIMLMIPGTLEQMKTIKDLKEAKDTIGDSADSVYDSLDQILNALEDMSGSLELTQEGLQALQQARTSIQSAKGGIYDGADASLKDLDALSQKIVALVPHLQNGEQLVNDVSADINAMVDTTGLLASDLGSLSSSLSRLQNSMEDLEDALNDATISRKHLTNLQDAIDDLTDSFAPFEGDLEDLKGTIDRLEDPLGKLLTGLQDAKNQLDQVIEDLTQQGVSDALLAPLKKYRDRLDEAIVKLEQVRKKLTDLLSNTSNTVGTLDGLGSAIDDLLDDLKGLSDLDSAADVIGELNRTGTSLQAAIATCSSFLTTVQTLNHTLNQYKEGTISLLSDCSELATQLGSTLTSTSTFLQDLESMMKESGQYLNEGTQKTLDGLIGALSEALDMSGSTSSLRDASDSIKGTVEDQLDQVEEDSNFLNLDAEAEMVSFTSRKNPAPASIQVILRTEEISLGDAEEPVEDLDPDSQPTSFWDRVVNLFQQLWESITSLFQ</sequence>
<evidence type="ECO:0000313" key="3">
    <source>
        <dbReference type="EMBL" id="MCG4609867.1"/>
    </source>
</evidence>
<keyword evidence="4" id="KW-1185">Reference proteome</keyword>
<accession>A0ABS9MGD7</accession>
<dbReference type="Gene3D" id="1.10.287.1490">
    <property type="match status" value="1"/>
</dbReference>
<proteinExistence type="predicted"/>
<organism evidence="3 4">
    <name type="scientific">Anaeromassilibacillus senegalensis</name>
    <dbReference type="NCBI Taxonomy" id="1673717"/>
    <lineage>
        <taxon>Bacteria</taxon>
        <taxon>Bacillati</taxon>
        <taxon>Bacillota</taxon>
        <taxon>Clostridia</taxon>
        <taxon>Eubacteriales</taxon>
        <taxon>Acutalibacteraceae</taxon>
        <taxon>Anaeromassilibacillus</taxon>
    </lineage>
</organism>
<evidence type="ECO:0000256" key="2">
    <source>
        <dbReference type="SAM" id="SignalP"/>
    </source>
</evidence>
<keyword evidence="2" id="KW-0732">Signal</keyword>
<feature type="signal peptide" evidence="2">
    <location>
        <begin position="1"/>
        <end position="27"/>
    </location>
</feature>
<dbReference type="Proteomes" id="UP001298681">
    <property type="component" value="Unassembled WGS sequence"/>
</dbReference>
<comment type="caution">
    <text evidence="3">The sequence shown here is derived from an EMBL/GenBank/DDBJ whole genome shotgun (WGS) entry which is preliminary data.</text>
</comment>
<feature type="chain" id="PRO_5046466567" description="YhgE/Pip domain-containing protein" evidence="2">
    <location>
        <begin position="28"/>
        <end position="711"/>
    </location>
</feature>
<protein>
    <recommendedName>
        <fullName evidence="5">YhgE/Pip domain-containing protein</fullName>
    </recommendedName>
</protein>